<dbReference type="PANTHER" id="PTHR45856:SF24">
    <property type="entry name" value="FUNGAL LIPASE-LIKE DOMAIN-CONTAINING PROTEIN"/>
    <property type="match status" value="1"/>
</dbReference>
<dbReference type="GO" id="GO:0006629">
    <property type="term" value="P:lipid metabolic process"/>
    <property type="evidence" value="ECO:0007669"/>
    <property type="project" value="InterPro"/>
</dbReference>
<dbReference type="Proteomes" id="UP000268162">
    <property type="component" value="Unassembled WGS sequence"/>
</dbReference>
<dbReference type="Pfam" id="PF01764">
    <property type="entry name" value="Lipase_3"/>
    <property type="match status" value="1"/>
</dbReference>
<dbReference type="InterPro" id="IPR002921">
    <property type="entry name" value="Fungal_lipase-type"/>
</dbReference>
<dbReference type="SUPFAM" id="SSF53474">
    <property type="entry name" value="alpha/beta-Hydrolases"/>
    <property type="match status" value="1"/>
</dbReference>
<proteinExistence type="predicted"/>
<dbReference type="InterPro" id="IPR051218">
    <property type="entry name" value="Sec_MonoDiacylglyc_Lipase"/>
</dbReference>
<reference evidence="3" key="1">
    <citation type="journal article" date="2018" name="Nat. Microbiol.">
        <title>Leveraging single-cell genomics to expand the fungal tree of life.</title>
        <authorList>
            <person name="Ahrendt S.R."/>
            <person name="Quandt C.A."/>
            <person name="Ciobanu D."/>
            <person name="Clum A."/>
            <person name="Salamov A."/>
            <person name="Andreopoulos B."/>
            <person name="Cheng J.F."/>
            <person name="Woyke T."/>
            <person name="Pelin A."/>
            <person name="Henrissat B."/>
            <person name="Reynolds N.K."/>
            <person name="Benny G.L."/>
            <person name="Smith M.E."/>
            <person name="James T.Y."/>
            <person name="Grigoriev I.V."/>
        </authorList>
    </citation>
    <scope>NUCLEOTIDE SEQUENCE [LARGE SCALE GENOMIC DNA]</scope>
    <source>
        <strain evidence="3">RSA 468</strain>
    </source>
</reference>
<dbReference type="InterPro" id="IPR029058">
    <property type="entry name" value="AB_hydrolase_fold"/>
</dbReference>
<evidence type="ECO:0000313" key="2">
    <source>
        <dbReference type="EMBL" id="RKP38106.1"/>
    </source>
</evidence>
<dbReference type="PANTHER" id="PTHR45856">
    <property type="entry name" value="ALPHA/BETA-HYDROLASES SUPERFAMILY PROTEIN"/>
    <property type="match status" value="1"/>
</dbReference>
<keyword evidence="3" id="KW-1185">Reference proteome</keyword>
<gene>
    <name evidence="2" type="ORF">BJ085DRAFT_28935</name>
</gene>
<dbReference type="AlphaFoldDB" id="A0A4P9ZWQ9"/>
<sequence length="187" mass="20865">MPGSLDTNANLDSGEVCDLSIYQDEWNKREVVDERELEEHKVLRNLAFAAYLPLAIMVHELSLNDNFNADAIRPFTGSTTTACHGFVAADKAGENIYVAFRGSTPDSWATFFYDSLGWPDSWADYPETKIHYGYLWLYSQCIAPYLGALNEVAQQNTDATVHFVGHSLGGDCFPRAHRSSLHIGNIL</sequence>
<feature type="domain" description="Fungal lipase-type" evidence="1">
    <location>
        <begin position="97"/>
        <end position="170"/>
    </location>
</feature>
<evidence type="ECO:0000259" key="1">
    <source>
        <dbReference type="Pfam" id="PF01764"/>
    </source>
</evidence>
<accession>A0A4P9ZWQ9</accession>
<evidence type="ECO:0000313" key="3">
    <source>
        <dbReference type="Proteomes" id="UP000268162"/>
    </source>
</evidence>
<dbReference type="Gene3D" id="3.40.50.1820">
    <property type="entry name" value="alpha/beta hydrolase"/>
    <property type="match status" value="1"/>
</dbReference>
<dbReference type="EMBL" id="ML002404">
    <property type="protein sequence ID" value="RKP38106.1"/>
    <property type="molecule type" value="Genomic_DNA"/>
</dbReference>
<protein>
    <recommendedName>
        <fullName evidence="1">Fungal lipase-type domain-containing protein</fullName>
    </recommendedName>
</protein>
<organism evidence="2 3">
    <name type="scientific">Dimargaris cristalligena</name>
    <dbReference type="NCBI Taxonomy" id="215637"/>
    <lineage>
        <taxon>Eukaryota</taxon>
        <taxon>Fungi</taxon>
        <taxon>Fungi incertae sedis</taxon>
        <taxon>Zoopagomycota</taxon>
        <taxon>Kickxellomycotina</taxon>
        <taxon>Dimargaritomycetes</taxon>
        <taxon>Dimargaritales</taxon>
        <taxon>Dimargaritaceae</taxon>
        <taxon>Dimargaris</taxon>
    </lineage>
</organism>
<name>A0A4P9ZWQ9_9FUNG</name>